<gene>
    <name evidence="1" type="ORF">V1633_06140</name>
</gene>
<sequence>MDEPGLLATVEAKASELFGRRPEPGLLLLADLRHLYRDASGVSLDWEMPAQAAQATRDRELLGLAKRCHPETLRQARWANAKLKEASAQILLS</sequence>
<evidence type="ECO:0000313" key="1">
    <source>
        <dbReference type="EMBL" id="MEE6258072.1"/>
    </source>
</evidence>
<keyword evidence="2" id="KW-1185">Reference proteome</keyword>
<comment type="caution">
    <text evidence="1">The sequence shown here is derived from an EMBL/GenBank/DDBJ whole genome shotgun (WGS) entry which is preliminary data.</text>
</comment>
<protein>
    <submittedName>
        <fullName evidence="1">Uncharacterized protein</fullName>
    </submittedName>
</protein>
<accession>A0ABU7RNK4</accession>
<organism evidence="1 2">
    <name type="scientific">Plantactinospora sonchi</name>
    <dbReference type="NCBI Taxonomy" id="1544735"/>
    <lineage>
        <taxon>Bacteria</taxon>
        <taxon>Bacillati</taxon>
        <taxon>Actinomycetota</taxon>
        <taxon>Actinomycetes</taxon>
        <taxon>Micromonosporales</taxon>
        <taxon>Micromonosporaceae</taxon>
        <taxon>Plantactinospora</taxon>
    </lineage>
</organism>
<evidence type="ECO:0000313" key="2">
    <source>
        <dbReference type="Proteomes" id="UP001332243"/>
    </source>
</evidence>
<dbReference type="EMBL" id="JAZGQK010000005">
    <property type="protein sequence ID" value="MEE6258072.1"/>
    <property type="molecule type" value="Genomic_DNA"/>
</dbReference>
<reference evidence="1 2" key="1">
    <citation type="submission" date="2024-01" db="EMBL/GenBank/DDBJ databases">
        <title>Genome insights into Plantactinospora sonchi sp. nov.</title>
        <authorList>
            <person name="Wang L."/>
        </authorList>
    </citation>
    <scope>NUCLEOTIDE SEQUENCE [LARGE SCALE GENOMIC DNA]</scope>
    <source>
        <strain evidence="1 2">NEAU-QY2</strain>
    </source>
</reference>
<name>A0ABU7RNK4_9ACTN</name>
<dbReference type="Proteomes" id="UP001332243">
    <property type="component" value="Unassembled WGS sequence"/>
</dbReference>
<proteinExistence type="predicted"/>
<dbReference type="RefSeq" id="WP_331213201.1">
    <property type="nucleotide sequence ID" value="NZ_JAZGQK010000005.1"/>
</dbReference>